<feature type="repeat" description="PPR" evidence="2">
    <location>
        <begin position="335"/>
        <end position="369"/>
    </location>
</feature>
<dbReference type="Pfam" id="PF13812">
    <property type="entry name" value="PPR_3"/>
    <property type="match status" value="1"/>
</dbReference>
<reference evidence="5 6" key="1">
    <citation type="journal article" date="2022" name="Nat. Plants">
        <title>Genomes of leafy and leafless Platanthera orchids illuminate the evolution of mycoheterotrophy.</title>
        <authorList>
            <person name="Li M.H."/>
            <person name="Liu K.W."/>
            <person name="Li Z."/>
            <person name="Lu H.C."/>
            <person name="Ye Q.L."/>
            <person name="Zhang D."/>
            <person name="Wang J.Y."/>
            <person name="Li Y.F."/>
            <person name="Zhong Z.M."/>
            <person name="Liu X."/>
            <person name="Yu X."/>
            <person name="Liu D.K."/>
            <person name="Tu X.D."/>
            <person name="Liu B."/>
            <person name="Hao Y."/>
            <person name="Liao X.Y."/>
            <person name="Jiang Y.T."/>
            <person name="Sun W.H."/>
            <person name="Chen J."/>
            <person name="Chen Y.Q."/>
            <person name="Ai Y."/>
            <person name="Zhai J.W."/>
            <person name="Wu S.S."/>
            <person name="Zhou Z."/>
            <person name="Hsiao Y.Y."/>
            <person name="Wu W.L."/>
            <person name="Chen Y.Y."/>
            <person name="Lin Y.F."/>
            <person name="Hsu J.L."/>
            <person name="Li C.Y."/>
            <person name="Wang Z.W."/>
            <person name="Zhao X."/>
            <person name="Zhong W.Y."/>
            <person name="Ma X.K."/>
            <person name="Ma L."/>
            <person name="Huang J."/>
            <person name="Chen G.Z."/>
            <person name="Huang M.Z."/>
            <person name="Huang L."/>
            <person name="Peng D.H."/>
            <person name="Luo Y.B."/>
            <person name="Zou S.Q."/>
            <person name="Chen S.P."/>
            <person name="Lan S."/>
            <person name="Tsai W.C."/>
            <person name="Van de Peer Y."/>
            <person name="Liu Z.J."/>
        </authorList>
    </citation>
    <scope>NUCLEOTIDE SEQUENCE [LARGE SCALE GENOMIC DNA]</scope>
    <source>
        <strain evidence="5">Lor287</strain>
    </source>
</reference>
<dbReference type="PANTHER" id="PTHR47933">
    <property type="entry name" value="PENTATRICOPEPTIDE REPEAT-CONTAINING PROTEIN 1, MITOCHONDRIAL"/>
    <property type="match status" value="1"/>
</dbReference>
<keyword evidence="6" id="KW-1185">Reference proteome</keyword>
<name>A0AAP0FY74_9ASPA</name>
<feature type="region of interest" description="Disordered" evidence="3">
    <location>
        <begin position="755"/>
        <end position="779"/>
    </location>
</feature>
<evidence type="ECO:0000313" key="6">
    <source>
        <dbReference type="Proteomes" id="UP001418222"/>
    </source>
</evidence>
<organism evidence="5 6">
    <name type="scientific">Platanthera zijinensis</name>
    <dbReference type="NCBI Taxonomy" id="2320716"/>
    <lineage>
        <taxon>Eukaryota</taxon>
        <taxon>Viridiplantae</taxon>
        <taxon>Streptophyta</taxon>
        <taxon>Embryophyta</taxon>
        <taxon>Tracheophyta</taxon>
        <taxon>Spermatophyta</taxon>
        <taxon>Magnoliopsida</taxon>
        <taxon>Liliopsida</taxon>
        <taxon>Asparagales</taxon>
        <taxon>Orchidaceae</taxon>
        <taxon>Orchidoideae</taxon>
        <taxon>Orchideae</taxon>
        <taxon>Orchidinae</taxon>
        <taxon>Platanthera</taxon>
    </lineage>
</organism>
<dbReference type="EMBL" id="JBBWWQ010000017">
    <property type="protein sequence ID" value="KAK8924053.1"/>
    <property type="molecule type" value="Genomic_DNA"/>
</dbReference>
<dbReference type="Pfam" id="PF01535">
    <property type="entry name" value="PPR"/>
    <property type="match status" value="4"/>
</dbReference>
<evidence type="ECO:0000256" key="2">
    <source>
        <dbReference type="PROSITE-ProRule" id="PRU00708"/>
    </source>
</evidence>
<evidence type="ECO:0000256" key="1">
    <source>
        <dbReference type="ARBA" id="ARBA00022737"/>
    </source>
</evidence>
<feature type="repeat" description="PPR" evidence="2">
    <location>
        <begin position="407"/>
        <end position="441"/>
    </location>
</feature>
<accession>A0AAP0FY74</accession>
<feature type="repeat" description="PPR" evidence="2">
    <location>
        <begin position="683"/>
        <end position="717"/>
    </location>
</feature>
<dbReference type="PROSITE" id="PS51257">
    <property type="entry name" value="PROKAR_LIPOPROTEIN"/>
    <property type="match status" value="1"/>
</dbReference>
<proteinExistence type="predicted"/>
<dbReference type="Proteomes" id="UP001418222">
    <property type="component" value="Unassembled WGS sequence"/>
</dbReference>
<evidence type="ECO:0000313" key="5">
    <source>
        <dbReference type="EMBL" id="KAK8924053.1"/>
    </source>
</evidence>
<dbReference type="NCBIfam" id="TIGR00756">
    <property type="entry name" value="PPR"/>
    <property type="match status" value="7"/>
</dbReference>
<feature type="repeat" description="PPR" evidence="2">
    <location>
        <begin position="442"/>
        <end position="476"/>
    </location>
</feature>
<dbReference type="PROSITE" id="PS51375">
    <property type="entry name" value="PPR"/>
    <property type="match status" value="7"/>
</dbReference>
<sequence length="779" mass="89135">MPYLSKRRSNLLFLFASLDLWLPFAALFGCRCEERDASSILVFFLTSFVGLQHRLPLSSGLSLLNVPCFFTASLYPLVKKLVGESECLQITDFFSIKSDFEHNEGILWLHLVRHFAVFVWSKCRRTAGKQTAVGGVCSVCTRSKEEEAPICSGNGRLFEFPKRRSLRIFTCSVKAGRKMATVERMSAEKLISIPLRILWHSSRSTNLSAMSMIGGATFLCLHKPNLLQRRCFATKFRLKEETGVLTKIKESGLVGYRNDESEVDVYKKLRIPRMKPEIHVEIQSGFKISDLKVHFLEDRDEVMLSKRVLRLSRSNRVRSALELYISMDVAGLRTSAHACNSLLACLLRNRSIDDALLVFKVMRKKGLPTGHTYSLILKAVSCDKGCELAIEMFNSFEKNEVSKKIFDVVVYNTMISICGKSRNWAETERIWSRFKQINLSGTMITYSLLISAFVQCGQTELAVDAYLEMITKGLEPDEDIMKAIIASCTKDGNWNFALEVFQKMLESGMKPNLIAYNSMINCLGKSGEGVLAFTIYELMKLSGLEPDVYTWSALLFSLYRSKRYADVLRLFENFRVLSVSQLHCQLYNIALMSCQRLRLWERSLQLLWMMEKSGMEMSIVSYNHVIRACEMARKPEVALQVYQHMVEKKVMPDTFTYLSLIRACIWGSLWTEIKKLMECTSLDASLYNALVQGYCLRGKIILAKKMYTRMRSIGLNPDGKTRAMMLQHLSANRFNQQAREVAGGCVREVEIHGSHAQPNERKREVLLNPNPNLRRRRRR</sequence>
<evidence type="ECO:0000256" key="4">
    <source>
        <dbReference type="SAM" id="SignalP"/>
    </source>
</evidence>
<dbReference type="InterPro" id="IPR011990">
    <property type="entry name" value="TPR-like_helical_dom_sf"/>
</dbReference>
<feature type="repeat" description="PPR" evidence="2">
    <location>
        <begin position="477"/>
        <end position="511"/>
    </location>
</feature>
<feature type="signal peptide" evidence="4">
    <location>
        <begin position="1"/>
        <end position="26"/>
    </location>
</feature>
<feature type="repeat" description="PPR" evidence="2">
    <location>
        <begin position="618"/>
        <end position="652"/>
    </location>
</feature>
<evidence type="ECO:0000256" key="3">
    <source>
        <dbReference type="SAM" id="MobiDB-lite"/>
    </source>
</evidence>
<dbReference type="Pfam" id="PF13041">
    <property type="entry name" value="PPR_2"/>
    <property type="match status" value="2"/>
</dbReference>
<feature type="chain" id="PRO_5042885215" evidence="4">
    <location>
        <begin position="27"/>
        <end position="779"/>
    </location>
</feature>
<feature type="compositionally biased region" description="Basic and acidic residues" evidence="3">
    <location>
        <begin position="755"/>
        <end position="765"/>
    </location>
</feature>
<feature type="repeat" description="PPR" evidence="2">
    <location>
        <begin position="512"/>
        <end position="546"/>
    </location>
</feature>
<gene>
    <name evidence="5" type="ORF">KSP39_PZI019803</name>
</gene>
<dbReference type="InterPro" id="IPR051240">
    <property type="entry name" value="Mito_RNA-Proc/Resp"/>
</dbReference>
<keyword evidence="1" id="KW-0677">Repeat</keyword>
<dbReference type="InterPro" id="IPR002885">
    <property type="entry name" value="PPR_rpt"/>
</dbReference>
<comment type="caution">
    <text evidence="5">The sequence shown here is derived from an EMBL/GenBank/DDBJ whole genome shotgun (WGS) entry which is preliminary data.</text>
</comment>
<protein>
    <submittedName>
        <fullName evidence="5">Pentatricopeptide repeat-containing protein</fullName>
    </submittedName>
</protein>
<dbReference type="Gene3D" id="1.25.40.10">
    <property type="entry name" value="Tetratricopeptide repeat domain"/>
    <property type="match status" value="3"/>
</dbReference>
<dbReference type="PANTHER" id="PTHR47933:SF69">
    <property type="entry name" value="OS07G0513200 PROTEIN"/>
    <property type="match status" value="1"/>
</dbReference>
<dbReference type="GO" id="GO:0003729">
    <property type="term" value="F:mRNA binding"/>
    <property type="evidence" value="ECO:0007669"/>
    <property type="project" value="TreeGrafter"/>
</dbReference>
<keyword evidence="4" id="KW-0732">Signal</keyword>
<dbReference type="AlphaFoldDB" id="A0AAP0FY74"/>